<proteinExistence type="predicted"/>
<dbReference type="GO" id="GO:0031251">
    <property type="term" value="C:PAN complex"/>
    <property type="evidence" value="ECO:0007669"/>
    <property type="project" value="InterPro"/>
</dbReference>
<dbReference type="AlphaFoldDB" id="A0A9W8HT53"/>
<dbReference type="Gene3D" id="1.20.5.5160">
    <property type="match status" value="1"/>
</dbReference>
<evidence type="ECO:0000313" key="8">
    <source>
        <dbReference type="EMBL" id="KAJ2788941.1"/>
    </source>
</evidence>
<keyword evidence="4" id="KW-0547">Nucleotide-binding</keyword>
<keyword evidence="6" id="KW-0175">Coiled coil</keyword>
<gene>
    <name evidence="8" type="primary">PAN3</name>
    <name evidence="8" type="ORF">H4R20_007273</name>
</gene>
<reference evidence="8" key="1">
    <citation type="submission" date="2022-07" db="EMBL/GenBank/DDBJ databases">
        <title>Phylogenomic reconstructions and comparative analyses of Kickxellomycotina fungi.</title>
        <authorList>
            <person name="Reynolds N.K."/>
            <person name="Stajich J.E."/>
            <person name="Barry K."/>
            <person name="Grigoriev I.V."/>
            <person name="Crous P."/>
            <person name="Smith M.E."/>
        </authorList>
    </citation>
    <scope>NUCLEOTIDE SEQUENCE</scope>
    <source>
        <strain evidence="8">NRRL 1565</strain>
    </source>
</reference>
<dbReference type="PANTHER" id="PTHR12272:SF11">
    <property type="entry name" value="PAN2-PAN3 DEADENYLATION COMPLEX SUBUNIT PAN3"/>
    <property type="match status" value="1"/>
</dbReference>
<name>A0A9W8HT53_9FUNG</name>
<evidence type="ECO:0000259" key="7">
    <source>
        <dbReference type="Pfam" id="PF18101"/>
    </source>
</evidence>
<sequence length="183" mass="20866">MVSIHSQPPVVVPGPRFSPEFKELFGYLNHQLTPVVSVEDILRFAGSRVLAELDATRREADLVVDNLRLEMANGRLVRILCKINFIAERSDGLMDPEWSETGDRYLIKLFRDYVFHTVDSNGKPVADMAHVIGNLNRLDAGSHDKVMLMSRDEKSCLVVSYAEIKRCIEDAYQELRSSTRNWN</sequence>
<evidence type="ECO:0000256" key="5">
    <source>
        <dbReference type="ARBA" id="ARBA00022840"/>
    </source>
</evidence>
<accession>A0A9W8HT53</accession>
<dbReference type="Pfam" id="PF18101">
    <property type="entry name" value="Pan3_CK"/>
    <property type="match status" value="1"/>
</dbReference>
<evidence type="ECO:0000256" key="2">
    <source>
        <dbReference type="ARBA" id="ARBA00022490"/>
    </source>
</evidence>
<dbReference type="EMBL" id="JANBUO010003948">
    <property type="protein sequence ID" value="KAJ2788941.1"/>
    <property type="molecule type" value="Genomic_DNA"/>
</dbReference>
<dbReference type="GO" id="GO:0000932">
    <property type="term" value="C:P-body"/>
    <property type="evidence" value="ECO:0007669"/>
    <property type="project" value="TreeGrafter"/>
</dbReference>
<evidence type="ECO:0000313" key="9">
    <source>
        <dbReference type="Proteomes" id="UP001140094"/>
    </source>
</evidence>
<dbReference type="FunFam" id="1.10.287.3700:FF:000001">
    <property type="entry name" value="PAN2-PAN3 deadenylation complex subunit PAN3"/>
    <property type="match status" value="1"/>
</dbReference>
<comment type="caution">
    <text evidence="8">The sequence shown here is derived from an EMBL/GenBank/DDBJ whole genome shotgun (WGS) entry which is preliminary data.</text>
</comment>
<organism evidence="8 9">
    <name type="scientific">Coemansia guatemalensis</name>
    <dbReference type="NCBI Taxonomy" id="2761395"/>
    <lineage>
        <taxon>Eukaryota</taxon>
        <taxon>Fungi</taxon>
        <taxon>Fungi incertae sedis</taxon>
        <taxon>Zoopagomycota</taxon>
        <taxon>Kickxellomycotina</taxon>
        <taxon>Kickxellomycetes</taxon>
        <taxon>Kickxellales</taxon>
        <taxon>Kickxellaceae</taxon>
        <taxon>Coemansia</taxon>
    </lineage>
</organism>
<evidence type="ECO:0000256" key="1">
    <source>
        <dbReference type="ARBA" id="ARBA00004496"/>
    </source>
</evidence>
<dbReference type="Proteomes" id="UP001140094">
    <property type="component" value="Unassembled WGS sequence"/>
</dbReference>
<evidence type="ECO:0000256" key="4">
    <source>
        <dbReference type="ARBA" id="ARBA00022741"/>
    </source>
</evidence>
<dbReference type="PANTHER" id="PTHR12272">
    <property type="entry name" value="DEADENYLATION COMPLEX SUBUNIT PAN3"/>
    <property type="match status" value="1"/>
</dbReference>
<keyword evidence="2" id="KW-0963">Cytoplasm</keyword>
<evidence type="ECO:0000256" key="6">
    <source>
        <dbReference type="ARBA" id="ARBA00023054"/>
    </source>
</evidence>
<evidence type="ECO:0000256" key="3">
    <source>
        <dbReference type="ARBA" id="ARBA00022664"/>
    </source>
</evidence>
<dbReference type="GO" id="GO:0005524">
    <property type="term" value="F:ATP binding"/>
    <property type="evidence" value="ECO:0007669"/>
    <property type="project" value="UniProtKB-KW"/>
</dbReference>
<feature type="domain" description="Pan3 C-terminal knob" evidence="7">
    <location>
        <begin position="38"/>
        <end position="175"/>
    </location>
</feature>
<comment type="subcellular location">
    <subcellularLocation>
        <location evidence="1">Cytoplasm</location>
    </subcellularLocation>
</comment>
<keyword evidence="5" id="KW-0067">ATP-binding</keyword>
<dbReference type="InterPro" id="IPR030844">
    <property type="entry name" value="PAN3"/>
</dbReference>
<dbReference type="GO" id="GO:0008143">
    <property type="term" value="F:poly(A) binding"/>
    <property type="evidence" value="ECO:0007669"/>
    <property type="project" value="TreeGrafter"/>
</dbReference>
<dbReference type="GO" id="GO:0000289">
    <property type="term" value="P:nuclear-transcribed mRNA poly(A) tail shortening"/>
    <property type="evidence" value="ECO:0007669"/>
    <property type="project" value="InterPro"/>
</dbReference>
<dbReference type="OrthoDB" id="204958at2759"/>
<dbReference type="Gene3D" id="1.10.287.3700">
    <property type="match status" value="1"/>
</dbReference>
<protein>
    <submittedName>
        <fullName evidence="8">PAB-dependent poly(A)-specific ribonuclease subunit 3</fullName>
    </submittedName>
</protein>
<keyword evidence="3" id="KW-0507">mRNA processing</keyword>
<dbReference type="InterPro" id="IPR041332">
    <property type="entry name" value="Pan3_CK"/>
</dbReference>
<dbReference type="GO" id="GO:0006397">
    <property type="term" value="P:mRNA processing"/>
    <property type="evidence" value="ECO:0007669"/>
    <property type="project" value="UniProtKB-KW"/>
</dbReference>
<keyword evidence="9" id="KW-1185">Reference proteome</keyword>